<feature type="compositionally biased region" description="Basic residues" evidence="1">
    <location>
        <begin position="57"/>
        <end position="79"/>
    </location>
</feature>
<evidence type="ECO:0000256" key="1">
    <source>
        <dbReference type="SAM" id="MobiDB-lite"/>
    </source>
</evidence>
<protein>
    <submittedName>
        <fullName evidence="2 3">Uncharacterized protein</fullName>
    </submittedName>
</protein>
<dbReference type="EnsemblPlants" id="PNT63563">
    <property type="protein sequence ID" value="PNT63563"/>
    <property type="gene ID" value="BRADI_4g17352v3"/>
</dbReference>
<feature type="region of interest" description="Disordered" evidence="1">
    <location>
        <begin position="117"/>
        <end position="154"/>
    </location>
</feature>
<evidence type="ECO:0000313" key="2">
    <source>
        <dbReference type="EMBL" id="PNT63563.1"/>
    </source>
</evidence>
<dbReference type="Proteomes" id="UP000008810">
    <property type="component" value="Chromosome 4"/>
</dbReference>
<keyword evidence="4" id="KW-1185">Reference proteome</keyword>
<reference evidence="2" key="2">
    <citation type="submission" date="2017-06" db="EMBL/GenBank/DDBJ databases">
        <title>WGS assembly of Brachypodium distachyon.</title>
        <authorList>
            <consortium name="The International Brachypodium Initiative"/>
            <person name="Lucas S."/>
            <person name="Harmon-Smith M."/>
            <person name="Lail K."/>
            <person name="Tice H."/>
            <person name="Grimwood J."/>
            <person name="Bruce D."/>
            <person name="Barry K."/>
            <person name="Shu S."/>
            <person name="Lindquist E."/>
            <person name="Wang M."/>
            <person name="Pitluck S."/>
            <person name="Vogel J.P."/>
            <person name="Garvin D.F."/>
            <person name="Mockler T.C."/>
            <person name="Schmutz J."/>
            <person name="Rokhsar D."/>
            <person name="Bevan M.W."/>
        </authorList>
    </citation>
    <scope>NUCLEOTIDE SEQUENCE</scope>
    <source>
        <strain evidence="2">Bd21</strain>
    </source>
</reference>
<dbReference type="InParanoid" id="A0A2K2CNG5"/>
<reference evidence="2 3" key="1">
    <citation type="journal article" date="2010" name="Nature">
        <title>Genome sequencing and analysis of the model grass Brachypodium distachyon.</title>
        <authorList>
            <consortium name="International Brachypodium Initiative"/>
        </authorList>
    </citation>
    <scope>NUCLEOTIDE SEQUENCE [LARGE SCALE GENOMIC DNA]</scope>
    <source>
        <strain evidence="2 3">Bd21</strain>
    </source>
</reference>
<accession>A0A2K2CNG5</accession>
<dbReference type="EMBL" id="CM000883">
    <property type="protein sequence ID" value="PNT63563.1"/>
    <property type="molecule type" value="Genomic_DNA"/>
</dbReference>
<feature type="region of interest" description="Disordered" evidence="1">
    <location>
        <begin position="57"/>
        <end position="91"/>
    </location>
</feature>
<evidence type="ECO:0000313" key="3">
    <source>
        <dbReference type="EnsemblPlants" id="PNT63563"/>
    </source>
</evidence>
<gene>
    <name evidence="2" type="ORF">BRADI_4g17352v3</name>
</gene>
<dbReference type="AlphaFoldDB" id="A0A2K2CNG5"/>
<reference evidence="3" key="3">
    <citation type="submission" date="2018-08" db="UniProtKB">
        <authorList>
            <consortium name="EnsemblPlants"/>
        </authorList>
    </citation>
    <scope>IDENTIFICATION</scope>
    <source>
        <strain evidence="3">cv. Bd21</strain>
    </source>
</reference>
<dbReference type="Gramene" id="PNT63563">
    <property type="protein sequence ID" value="PNT63563"/>
    <property type="gene ID" value="BRADI_4g17352v3"/>
</dbReference>
<evidence type="ECO:0000313" key="4">
    <source>
        <dbReference type="Proteomes" id="UP000008810"/>
    </source>
</evidence>
<proteinExistence type="predicted"/>
<sequence>MSNSQSRRNWQLSIPQNWKLSIHEIGNSQNWNLSPSRCFFPSFKMWRRVVLPACRGRGRGSARRRSRGVRRPRPHRCGGRSRPEEGGTAAASRELVAALPRHLVSFHLLPIGVERGGGRRGKEEDELAACGGGQRWGTRWRLGPPASVKRPAAA</sequence>
<name>A0A2K2CNG5_BRADI</name>
<organism evidence="2">
    <name type="scientific">Brachypodium distachyon</name>
    <name type="common">Purple false brome</name>
    <name type="synonym">Trachynia distachya</name>
    <dbReference type="NCBI Taxonomy" id="15368"/>
    <lineage>
        <taxon>Eukaryota</taxon>
        <taxon>Viridiplantae</taxon>
        <taxon>Streptophyta</taxon>
        <taxon>Embryophyta</taxon>
        <taxon>Tracheophyta</taxon>
        <taxon>Spermatophyta</taxon>
        <taxon>Magnoliopsida</taxon>
        <taxon>Liliopsida</taxon>
        <taxon>Poales</taxon>
        <taxon>Poaceae</taxon>
        <taxon>BOP clade</taxon>
        <taxon>Pooideae</taxon>
        <taxon>Stipodae</taxon>
        <taxon>Brachypodieae</taxon>
        <taxon>Brachypodium</taxon>
    </lineage>
</organism>